<gene>
    <name evidence="2" type="ORF">HMPREF0444_0620</name>
</gene>
<evidence type="ECO:0000313" key="3">
    <source>
        <dbReference type="Proteomes" id="UP000005926"/>
    </source>
</evidence>
<name>C8NFC5_9LACT</name>
<evidence type="ECO:0000313" key="2">
    <source>
        <dbReference type="EMBL" id="EEW37654.1"/>
    </source>
</evidence>
<dbReference type="PROSITE" id="PS51257">
    <property type="entry name" value="PROKAR_LIPOPROTEIN"/>
    <property type="match status" value="1"/>
</dbReference>
<dbReference type="GeneID" id="78413050"/>
<dbReference type="HOGENOM" id="CLU_102187_0_0_9"/>
<reference evidence="2 3" key="1">
    <citation type="submission" date="2009-08" db="EMBL/GenBank/DDBJ databases">
        <authorList>
            <person name="Muzny D."/>
            <person name="Qin X."/>
            <person name="Deng J."/>
            <person name="Jiang H."/>
            <person name="Liu Y."/>
            <person name="Qu J."/>
            <person name="Song X.-Z."/>
            <person name="Zhang L."/>
            <person name="Thornton R."/>
            <person name="Coyle M."/>
            <person name="Francisco L."/>
            <person name="Jackson L."/>
            <person name="Javaid M."/>
            <person name="Korchina V."/>
            <person name="Kovar C."/>
            <person name="Mata R."/>
            <person name="Mathew T."/>
            <person name="Ngo R."/>
            <person name="Nguyen L."/>
            <person name="Nguyen N."/>
            <person name="Okwuonu G."/>
            <person name="Ongeri F."/>
            <person name="Pham C."/>
            <person name="Simmons D."/>
            <person name="Wilczek-Boney K."/>
            <person name="Hale W."/>
            <person name="Jakkamsetti A."/>
            <person name="Pham P."/>
            <person name="Ruth R."/>
            <person name="San Lucas F."/>
            <person name="Warren J."/>
            <person name="Zhang J."/>
            <person name="Zhao Z."/>
            <person name="Zhou C."/>
            <person name="Zhu D."/>
            <person name="Lee S."/>
            <person name="Bess C."/>
            <person name="Blankenburg K."/>
            <person name="Forbes L."/>
            <person name="Fu Q."/>
            <person name="Gubbala S."/>
            <person name="Hirani K."/>
            <person name="Jayaseelan J.C."/>
            <person name="Lara F."/>
            <person name="Munidasa M."/>
            <person name="Palculict T."/>
            <person name="Patil S."/>
            <person name="Pu L.-L."/>
            <person name="Saada N."/>
            <person name="Tang L."/>
            <person name="Weissenberger G."/>
            <person name="Zhu Y."/>
            <person name="Hemphill L."/>
            <person name="Shang Y."/>
            <person name="Youmans B."/>
            <person name="Ayvaz T."/>
            <person name="Ross M."/>
            <person name="Santibanez J."/>
            <person name="Aqrawi P."/>
            <person name="Gross S."/>
            <person name="Joshi V."/>
            <person name="Fowler G."/>
            <person name="Nazareth L."/>
            <person name="Reid J."/>
            <person name="Worley K."/>
            <person name="Petrosino J."/>
            <person name="Highlander S."/>
            <person name="Gibbs R."/>
        </authorList>
    </citation>
    <scope>NUCLEOTIDE SEQUENCE [LARGE SCALE GENOMIC DNA]</scope>
    <source>
        <strain evidence="2 3">ATCC 49175</strain>
    </source>
</reference>
<feature type="chain" id="PRO_5039425853" description="Lipoprotein" evidence="1">
    <location>
        <begin position="23"/>
        <end position="238"/>
    </location>
</feature>
<dbReference type="EMBL" id="ACKZ01000013">
    <property type="protein sequence ID" value="EEW37654.1"/>
    <property type="molecule type" value="Genomic_DNA"/>
</dbReference>
<evidence type="ECO:0000256" key="1">
    <source>
        <dbReference type="SAM" id="SignalP"/>
    </source>
</evidence>
<comment type="caution">
    <text evidence="2">The sequence shown here is derived from an EMBL/GenBank/DDBJ whole genome shotgun (WGS) entry which is preliminary data.</text>
</comment>
<proteinExistence type="predicted"/>
<evidence type="ECO:0008006" key="4">
    <source>
        <dbReference type="Google" id="ProtNLM"/>
    </source>
</evidence>
<sequence length="238" mass="27291">MIRQTKKLFLGLFSLLAVFVIAGCGQNQTSDQNTNNAQKSQQEQKDPNNLAGEWESVYELDSLQKAFFPRGMKSYTFAKFIEAFKDFKMKLSIDGTTAKLSYQYDSKKFAKAFYEISRDKKEMTEDAFVSRYINGQVDFVKNFKKYKASMDTSTGTYSYEATGTVDEKAKTVTFDEGIIILDSFPLTTADKDHRFDSVTYNYEVKDGILTIYADMKTKDNLPVHFELNFKRVPSAEKK</sequence>
<protein>
    <recommendedName>
        <fullName evidence="4">Lipoprotein</fullName>
    </recommendedName>
</protein>
<keyword evidence="1" id="KW-0732">Signal</keyword>
<dbReference type="eggNOG" id="ENOG5033T17">
    <property type="taxonomic scope" value="Bacteria"/>
</dbReference>
<dbReference type="RefSeq" id="WP_005605844.1">
    <property type="nucleotide sequence ID" value="NZ_CP102283.1"/>
</dbReference>
<dbReference type="Proteomes" id="UP000005926">
    <property type="component" value="Unassembled WGS sequence"/>
</dbReference>
<organism evidence="2 3">
    <name type="scientific">Granulicatella adiacens ATCC 49175</name>
    <dbReference type="NCBI Taxonomy" id="638301"/>
    <lineage>
        <taxon>Bacteria</taxon>
        <taxon>Bacillati</taxon>
        <taxon>Bacillota</taxon>
        <taxon>Bacilli</taxon>
        <taxon>Lactobacillales</taxon>
        <taxon>Carnobacteriaceae</taxon>
        <taxon>Granulicatella</taxon>
    </lineage>
</organism>
<dbReference type="AlphaFoldDB" id="C8NFC5"/>
<keyword evidence="3" id="KW-1185">Reference proteome</keyword>
<feature type="signal peptide" evidence="1">
    <location>
        <begin position="1"/>
        <end position="22"/>
    </location>
</feature>
<accession>C8NFC5</accession>